<gene>
    <name evidence="2" type="ORF">SCE1572_23705</name>
</gene>
<organism evidence="2 3">
    <name type="scientific">Sorangium cellulosum So0157-2</name>
    <dbReference type="NCBI Taxonomy" id="1254432"/>
    <lineage>
        <taxon>Bacteria</taxon>
        <taxon>Pseudomonadati</taxon>
        <taxon>Myxococcota</taxon>
        <taxon>Polyangia</taxon>
        <taxon>Polyangiales</taxon>
        <taxon>Polyangiaceae</taxon>
        <taxon>Sorangium</taxon>
    </lineage>
</organism>
<sequence>MAVLPPRSMRVGAPPPGGDARASRASAREGRAPSDARPTAARRARQPAKDAS</sequence>
<evidence type="ECO:0000313" key="3">
    <source>
        <dbReference type="Proteomes" id="UP000014803"/>
    </source>
</evidence>
<accession>S4XVF5</accession>
<evidence type="ECO:0000313" key="2">
    <source>
        <dbReference type="EMBL" id="AGP37222.1"/>
    </source>
</evidence>
<dbReference type="PATRIC" id="fig|1254432.3.peg.5379"/>
<evidence type="ECO:0000256" key="1">
    <source>
        <dbReference type="SAM" id="MobiDB-lite"/>
    </source>
</evidence>
<proteinExistence type="predicted"/>
<dbReference type="EMBL" id="CP003969">
    <property type="protein sequence ID" value="AGP37222.1"/>
    <property type="molecule type" value="Genomic_DNA"/>
</dbReference>
<dbReference type="KEGG" id="scu:SCE1572_23705"/>
<dbReference type="Proteomes" id="UP000014803">
    <property type="component" value="Chromosome"/>
</dbReference>
<reference evidence="2 3" key="1">
    <citation type="journal article" date="2013" name="Sci. Rep.">
        <title>Extraordinary expansion of a Sorangium cellulosum genome from an alkaline milieu.</title>
        <authorList>
            <person name="Han K."/>
            <person name="Li Z.F."/>
            <person name="Peng R."/>
            <person name="Zhu L.P."/>
            <person name="Zhou T."/>
            <person name="Wang L.G."/>
            <person name="Li S.G."/>
            <person name="Zhang X.B."/>
            <person name="Hu W."/>
            <person name="Wu Z.H."/>
            <person name="Qin N."/>
            <person name="Li Y.Z."/>
        </authorList>
    </citation>
    <scope>NUCLEOTIDE SEQUENCE [LARGE SCALE GENOMIC DNA]</scope>
    <source>
        <strain evidence="2 3">So0157-2</strain>
    </source>
</reference>
<feature type="region of interest" description="Disordered" evidence="1">
    <location>
        <begin position="1"/>
        <end position="52"/>
    </location>
</feature>
<name>S4XVF5_SORCE</name>
<dbReference type="AlphaFoldDB" id="S4XVF5"/>
<dbReference type="HOGENOM" id="CLU_3084798_0_0_7"/>
<protein>
    <submittedName>
        <fullName evidence="2">Uncharacterized protein</fullName>
    </submittedName>
</protein>